<accession>A0ABQ3Y2D9</accession>
<dbReference type="EMBL" id="BOMI01000050">
    <property type="protein sequence ID" value="GID74164.1"/>
    <property type="molecule type" value="Genomic_DNA"/>
</dbReference>
<gene>
    <name evidence="1" type="ORF">Ade02nite_28050</name>
</gene>
<organism evidence="1 2">
    <name type="scientific">Paractinoplanes deccanensis</name>
    <dbReference type="NCBI Taxonomy" id="113561"/>
    <lineage>
        <taxon>Bacteria</taxon>
        <taxon>Bacillati</taxon>
        <taxon>Actinomycetota</taxon>
        <taxon>Actinomycetes</taxon>
        <taxon>Micromonosporales</taxon>
        <taxon>Micromonosporaceae</taxon>
        <taxon>Paractinoplanes</taxon>
    </lineage>
</organism>
<reference evidence="1 2" key="1">
    <citation type="submission" date="2021-01" db="EMBL/GenBank/DDBJ databases">
        <title>Whole genome shotgun sequence of Actinoplanes deccanensis NBRC 13994.</title>
        <authorList>
            <person name="Komaki H."/>
            <person name="Tamura T."/>
        </authorList>
    </citation>
    <scope>NUCLEOTIDE SEQUENCE [LARGE SCALE GENOMIC DNA]</scope>
    <source>
        <strain evidence="1 2">NBRC 13994</strain>
    </source>
</reference>
<sequence length="124" mass="13143">MVLPVVWLGLLLTAGCDGAEAEPEPSPTGRGGIELVPDDRDTEAMAVAIVSAEADLVSHAFNDGVLQLGVRGERAAVDARLRLCDRLVDEFRDSPALERILVTAARAPLVHWNSGDARCVADAE</sequence>
<dbReference type="Proteomes" id="UP000609879">
    <property type="component" value="Unassembled WGS sequence"/>
</dbReference>
<evidence type="ECO:0000313" key="2">
    <source>
        <dbReference type="Proteomes" id="UP000609879"/>
    </source>
</evidence>
<name>A0ABQ3Y2D9_9ACTN</name>
<comment type="caution">
    <text evidence="1">The sequence shown here is derived from an EMBL/GenBank/DDBJ whole genome shotgun (WGS) entry which is preliminary data.</text>
</comment>
<evidence type="ECO:0000313" key="1">
    <source>
        <dbReference type="EMBL" id="GID74164.1"/>
    </source>
</evidence>
<keyword evidence="2" id="KW-1185">Reference proteome</keyword>
<protein>
    <submittedName>
        <fullName evidence="1">Uncharacterized protein</fullName>
    </submittedName>
</protein>
<proteinExistence type="predicted"/>